<sequence>TAVLKHYFAEVMKSLRALITVLSGYWNLRFNCCSAFEIIKFWLTH</sequence>
<evidence type="ECO:0000313" key="2">
    <source>
        <dbReference type="Proteomes" id="UP000789860"/>
    </source>
</evidence>
<comment type="caution">
    <text evidence="1">The sequence shown here is derived from an EMBL/GenBank/DDBJ whole genome shotgun (WGS) entry which is preliminary data.</text>
</comment>
<dbReference type="EMBL" id="CAJVPM010034268">
    <property type="protein sequence ID" value="CAG8686943.1"/>
    <property type="molecule type" value="Genomic_DNA"/>
</dbReference>
<protein>
    <submittedName>
        <fullName evidence="1">2067_t:CDS:1</fullName>
    </submittedName>
</protein>
<dbReference type="Proteomes" id="UP000789860">
    <property type="component" value="Unassembled WGS sequence"/>
</dbReference>
<keyword evidence="2" id="KW-1185">Reference proteome</keyword>
<reference evidence="1" key="1">
    <citation type="submission" date="2021-06" db="EMBL/GenBank/DDBJ databases">
        <authorList>
            <person name="Kallberg Y."/>
            <person name="Tangrot J."/>
            <person name="Rosling A."/>
        </authorList>
    </citation>
    <scope>NUCLEOTIDE SEQUENCE</scope>
    <source>
        <strain evidence="1">AU212A</strain>
    </source>
</reference>
<feature type="non-terminal residue" evidence="1">
    <location>
        <position position="1"/>
    </location>
</feature>
<accession>A0ACA9P1R7</accession>
<evidence type="ECO:0000313" key="1">
    <source>
        <dbReference type="EMBL" id="CAG8686943.1"/>
    </source>
</evidence>
<organism evidence="1 2">
    <name type="scientific">Scutellospora calospora</name>
    <dbReference type="NCBI Taxonomy" id="85575"/>
    <lineage>
        <taxon>Eukaryota</taxon>
        <taxon>Fungi</taxon>
        <taxon>Fungi incertae sedis</taxon>
        <taxon>Mucoromycota</taxon>
        <taxon>Glomeromycotina</taxon>
        <taxon>Glomeromycetes</taxon>
        <taxon>Diversisporales</taxon>
        <taxon>Gigasporaceae</taxon>
        <taxon>Scutellospora</taxon>
    </lineage>
</organism>
<proteinExistence type="predicted"/>
<name>A0ACA9P1R7_9GLOM</name>
<gene>
    <name evidence="1" type="ORF">SCALOS_LOCUS9969</name>
</gene>